<keyword evidence="2" id="KW-1185">Reference proteome</keyword>
<accession>A0ACB5SXH6</accession>
<sequence>MTPSGSINRLWNTTTPFSTISELMVSLYRKQPCSVPSSPEKWGSNSPHTPTSFQHQPTQQHETSAQPESQEQEATQHTSHTMKS</sequence>
<dbReference type="EMBL" id="BSXS01001407">
    <property type="protein sequence ID" value="GME76093.1"/>
    <property type="molecule type" value="Genomic_DNA"/>
</dbReference>
<evidence type="ECO:0000313" key="2">
    <source>
        <dbReference type="Proteomes" id="UP001165064"/>
    </source>
</evidence>
<reference evidence="1" key="1">
    <citation type="submission" date="2023-04" db="EMBL/GenBank/DDBJ databases">
        <title>Ambrosiozyma monospora NBRC 10751.</title>
        <authorList>
            <person name="Ichikawa N."/>
            <person name="Sato H."/>
            <person name="Tonouchi N."/>
        </authorList>
    </citation>
    <scope>NUCLEOTIDE SEQUENCE</scope>
    <source>
        <strain evidence="1">NBRC 10751</strain>
    </source>
</reference>
<evidence type="ECO:0000313" key="1">
    <source>
        <dbReference type="EMBL" id="GME76093.1"/>
    </source>
</evidence>
<proteinExistence type="predicted"/>
<protein>
    <submittedName>
        <fullName evidence="1">Unnamed protein product</fullName>
    </submittedName>
</protein>
<name>A0ACB5SXH6_AMBMO</name>
<comment type="caution">
    <text evidence="1">The sequence shown here is derived from an EMBL/GenBank/DDBJ whole genome shotgun (WGS) entry which is preliminary data.</text>
</comment>
<gene>
    <name evidence="1" type="ORF">Amon02_000244400</name>
</gene>
<dbReference type="Proteomes" id="UP001165064">
    <property type="component" value="Unassembled WGS sequence"/>
</dbReference>
<organism evidence="1 2">
    <name type="scientific">Ambrosiozyma monospora</name>
    <name type="common">Yeast</name>
    <name type="synonym">Endomycopsis monosporus</name>
    <dbReference type="NCBI Taxonomy" id="43982"/>
    <lineage>
        <taxon>Eukaryota</taxon>
        <taxon>Fungi</taxon>
        <taxon>Dikarya</taxon>
        <taxon>Ascomycota</taxon>
        <taxon>Saccharomycotina</taxon>
        <taxon>Pichiomycetes</taxon>
        <taxon>Pichiales</taxon>
        <taxon>Pichiaceae</taxon>
        <taxon>Ambrosiozyma</taxon>
    </lineage>
</organism>